<gene>
    <name evidence="2" type="ORF">GPECTOR_2g1142</name>
</gene>
<dbReference type="InterPro" id="IPR038538">
    <property type="entry name" value="MTERF_sf"/>
</dbReference>
<dbReference type="AlphaFoldDB" id="A0A150H0S9"/>
<sequence>MWLKSATSLLGLAPEEVQVCCRRHPWLLLADLQIIKTVVVAMTRVLSVPEVQVARTALANPDMLELEPMDAMEHLLYISSTTDMPYDDVVQMALGCPQLLTTQPRDVVRAWADVRSMCGPRGADGQASVSAAGAAAGSRGRGEGSRSGSESQAAMSGGAIGSRGDEGDAEDEEADADADLQAAVLEALRRRPELLVMRSEEIRREMAAGFGAAGAQAAGA</sequence>
<evidence type="ECO:0000313" key="2">
    <source>
        <dbReference type="EMBL" id="KXZ55592.1"/>
    </source>
</evidence>
<feature type="compositionally biased region" description="Acidic residues" evidence="1">
    <location>
        <begin position="167"/>
        <end position="178"/>
    </location>
</feature>
<dbReference type="Proteomes" id="UP000075714">
    <property type="component" value="Unassembled WGS sequence"/>
</dbReference>
<protein>
    <submittedName>
        <fullName evidence="2">Uncharacterized protein</fullName>
    </submittedName>
</protein>
<feature type="region of interest" description="Disordered" evidence="1">
    <location>
        <begin position="120"/>
        <end position="179"/>
    </location>
</feature>
<dbReference type="OrthoDB" id="547160at2759"/>
<feature type="compositionally biased region" description="Low complexity" evidence="1">
    <location>
        <begin position="123"/>
        <end position="138"/>
    </location>
</feature>
<comment type="caution">
    <text evidence="2">The sequence shown here is derived from an EMBL/GenBank/DDBJ whole genome shotgun (WGS) entry which is preliminary data.</text>
</comment>
<evidence type="ECO:0000313" key="3">
    <source>
        <dbReference type="Proteomes" id="UP000075714"/>
    </source>
</evidence>
<name>A0A150H0S9_GONPE</name>
<accession>A0A150H0S9</accession>
<evidence type="ECO:0000256" key="1">
    <source>
        <dbReference type="SAM" id="MobiDB-lite"/>
    </source>
</evidence>
<reference evidence="3" key="1">
    <citation type="journal article" date="2016" name="Nat. Commun.">
        <title>The Gonium pectorale genome demonstrates co-option of cell cycle regulation during the evolution of multicellularity.</title>
        <authorList>
            <person name="Hanschen E.R."/>
            <person name="Marriage T.N."/>
            <person name="Ferris P.J."/>
            <person name="Hamaji T."/>
            <person name="Toyoda A."/>
            <person name="Fujiyama A."/>
            <person name="Neme R."/>
            <person name="Noguchi H."/>
            <person name="Minakuchi Y."/>
            <person name="Suzuki M."/>
            <person name="Kawai-Toyooka H."/>
            <person name="Smith D.R."/>
            <person name="Sparks H."/>
            <person name="Anderson J."/>
            <person name="Bakaric R."/>
            <person name="Luria V."/>
            <person name="Karger A."/>
            <person name="Kirschner M.W."/>
            <person name="Durand P.M."/>
            <person name="Michod R.E."/>
            <person name="Nozaki H."/>
            <person name="Olson B.J."/>
        </authorList>
    </citation>
    <scope>NUCLEOTIDE SEQUENCE [LARGE SCALE GENOMIC DNA]</scope>
    <source>
        <strain evidence="3">NIES-2863</strain>
    </source>
</reference>
<proteinExistence type="predicted"/>
<organism evidence="2 3">
    <name type="scientific">Gonium pectorale</name>
    <name type="common">Green alga</name>
    <dbReference type="NCBI Taxonomy" id="33097"/>
    <lineage>
        <taxon>Eukaryota</taxon>
        <taxon>Viridiplantae</taxon>
        <taxon>Chlorophyta</taxon>
        <taxon>core chlorophytes</taxon>
        <taxon>Chlorophyceae</taxon>
        <taxon>CS clade</taxon>
        <taxon>Chlamydomonadales</taxon>
        <taxon>Volvocaceae</taxon>
        <taxon>Gonium</taxon>
    </lineage>
</organism>
<keyword evidence="3" id="KW-1185">Reference proteome</keyword>
<dbReference type="Gene3D" id="1.25.70.10">
    <property type="entry name" value="Transcription termination factor 3, mitochondrial"/>
    <property type="match status" value="1"/>
</dbReference>
<dbReference type="EMBL" id="LSYV01000003">
    <property type="protein sequence ID" value="KXZ55592.1"/>
    <property type="molecule type" value="Genomic_DNA"/>
</dbReference>